<organism evidence="10 11">
    <name type="scientific">Emiliania huxleyi (strain CCMP1516)</name>
    <dbReference type="NCBI Taxonomy" id="280463"/>
    <lineage>
        <taxon>Eukaryota</taxon>
        <taxon>Haptista</taxon>
        <taxon>Haptophyta</taxon>
        <taxon>Prymnesiophyceae</taxon>
        <taxon>Isochrysidales</taxon>
        <taxon>Noelaerhabdaceae</taxon>
        <taxon>Emiliania</taxon>
    </lineage>
</organism>
<dbReference type="PROSITE" id="PS50297">
    <property type="entry name" value="ANK_REP_REGION"/>
    <property type="match status" value="1"/>
</dbReference>
<dbReference type="PROSITE" id="PS01360">
    <property type="entry name" value="ZF_MYND_1"/>
    <property type="match status" value="1"/>
</dbReference>
<reference evidence="10" key="2">
    <citation type="submission" date="2024-10" db="UniProtKB">
        <authorList>
            <consortium name="EnsemblProtists"/>
        </authorList>
    </citation>
    <scope>IDENTIFICATION</scope>
</reference>
<keyword evidence="11" id="KW-1185">Reference proteome</keyword>
<dbReference type="EnsemblProtists" id="EOD08941">
    <property type="protein sequence ID" value="EOD08941"/>
    <property type="gene ID" value="EMIHUDRAFT_248854"/>
</dbReference>
<evidence type="ECO:0000313" key="11">
    <source>
        <dbReference type="Proteomes" id="UP000013827"/>
    </source>
</evidence>
<proteinExistence type="predicted"/>
<dbReference type="InterPro" id="IPR002110">
    <property type="entry name" value="Ankyrin_rpt"/>
</dbReference>
<evidence type="ECO:0000256" key="1">
    <source>
        <dbReference type="ARBA" id="ARBA00022723"/>
    </source>
</evidence>
<dbReference type="InterPro" id="IPR036770">
    <property type="entry name" value="Ankyrin_rpt-contain_sf"/>
</dbReference>
<evidence type="ECO:0000256" key="4">
    <source>
        <dbReference type="ARBA" id="ARBA00022833"/>
    </source>
</evidence>
<dbReference type="STRING" id="2903.R1DDM7"/>
<protein>
    <recommendedName>
        <fullName evidence="9">MYND-type domain-containing protein</fullName>
    </recommendedName>
</protein>
<feature type="domain" description="MYND-type" evidence="9">
    <location>
        <begin position="392"/>
        <end position="429"/>
    </location>
</feature>
<dbReference type="eggNOG" id="KOG0508">
    <property type="taxonomic scope" value="Eukaryota"/>
</dbReference>
<evidence type="ECO:0000256" key="6">
    <source>
        <dbReference type="PROSITE-ProRule" id="PRU00023"/>
    </source>
</evidence>
<evidence type="ECO:0000313" key="10">
    <source>
        <dbReference type="EnsemblProtists" id="EOD08941"/>
    </source>
</evidence>
<name>A0A0D3ICF6_EMIH1</name>
<dbReference type="PROSITE" id="PS50865">
    <property type="entry name" value="ZF_MYND_2"/>
    <property type="match status" value="1"/>
</dbReference>
<feature type="region of interest" description="Disordered" evidence="8">
    <location>
        <begin position="1"/>
        <end position="39"/>
    </location>
</feature>
<evidence type="ECO:0000259" key="9">
    <source>
        <dbReference type="PROSITE" id="PS50865"/>
    </source>
</evidence>
<keyword evidence="2" id="KW-0677">Repeat</keyword>
<dbReference type="PANTHER" id="PTHR24171">
    <property type="entry name" value="ANKYRIN REPEAT DOMAIN-CONTAINING PROTEIN 39-RELATED"/>
    <property type="match status" value="1"/>
</dbReference>
<feature type="compositionally biased region" description="Acidic residues" evidence="8">
    <location>
        <begin position="27"/>
        <end position="39"/>
    </location>
</feature>
<dbReference type="SUPFAM" id="SSF48403">
    <property type="entry name" value="Ankyrin repeat"/>
    <property type="match status" value="1"/>
</dbReference>
<sequence>MLFGTRMTDADDGPGAGASSSRSEIPAEPEAELEAEPEDLTAAVLLNDRRLREALESLPRDMSARDKHAVLSKQPEWEQLSLSATRRACSKIAKQAGKSPVEELTPVSPALPRAHPLPGSKQTAAEAAATKQARLLIQAAFQGNAYTATRMINRRVDVNCLCDWANGTSLGGGKIPDSEDVELTWRELSKFTYTPLMAAATAGHTDLVKLLLARKADPDLTDPATNTLQQPGTALLGACARGNEECVRLLLHAGASPELPRSNTGTTPLMEVISGAMVQKHKGASYLVCVDMLIAAGVDINRRDNHGQTAVHRASGGGVNVAGHPEILARLIAAGGNAHARDFDGQSPARTAKARAKAAVKNPTPAVGEPVDEAASKLLDCIGLLRAVPNACAFCGASDNLKLCAACNQARYCCVEHQAAHWPAHKQECKSARAALRKYKKDGLGPLRADAS</sequence>
<dbReference type="Gene3D" id="1.25.40.20">
    <property type="entry name" value="Ankyrin repeat-containing domain"/>
    <property type="match status" value="2"/>
</dbReference>
<dbReference type="PROSITE" id="PS50088">
    <property type="entry name" value="ANK_REPEAT"/>
    <property type="match status" value="1"/>
</dbReference>
<evidence type="ECO:0000256" key="8">
    <source>
        <dbReference type="SAM" id="MobiDB-lite"/>
    </source>
</evidence>
<evidence type="ECO:0000256" key="2">
    <source>
        <dbReference type="ARBA" id="ARBA00022737"/>
    </source>
</evidence>
<dbReference type="PaxDb" id="2903-EOD08941"/>
<dbReference type="KEGG" id="ehx:EMIHUDRAFT_248854"/>
<dbReference type="Gene3D" id="6.10.140.2220">
    <property type="match status" value="1"/>
</dbReference>
<evidence type="ECO:0000256" key="5">
    <source>
        <dbReference type="ARBA" id="ARBA00023043"/>
    </source>
</evidence>
<keyword evidence="4" id="KW-0862">Zinc</keyword>
<accession>A0A0D3ICF6</accession>
<dbReference type="AlphaFoldDB" id="A0A0D3ICF6"/>
<dbReference type="SMART" id="SM00248">
    <property type="entry name" value="ANK"/>
    <property type="match status" value="5"/>
</dbReference>
<feature type="region of interest" description="Disordered" evidence="8">
    <location>
        <begin position="94"/>
        <end position="119"/>
    </location>
</feature>
<feature type="repeat" description="ANK" evidence="6">
    <location>
        <begin position="191"/>
        <end position="223"/>
    </location>
</feature>
<dbReference type="Pfam" id="PF01753">
    <property type="entry name" value="zf-MYND"/>
    <property type="match status" value="1"/>
</dbReference>
<evidence type="ECO:0000256" key="7">
    <source>
        <dbReference type="PROSITE-ProRule" id="PRU00134"/>
    </source>
</evidence>
<dbReference type="Pfam" id="PF12796">
    <property type="entry name" value="Ank_2"/>
    <property type="match status" value="1"/>
</dbReference>
<evidence type="ECO:0000256" key="3">
    <source>
        <dbReference type="ARBA" id="ARBA00022771"/>
    </source>
</evidence>
<keyword evidence="3 7" id="KW-0863">Zinc-finger</keyword>
<dbReference type="InterPro" id="IPR002893">
    <property type="entry name" value="Znf_MYND"/>
</dbReference>
<dbReference type="GeneID" id="17255097"/>
<keyword evidence="5 6" id="KW-0040">ANK repeat</keyword>
<dbReference type="Proteomes" id="UP000013827">
    <property type="component" value="Unassembled WGS sequence"/>
</dbReference>
<dbReference type="HOGENOM" id="CLU_606131_0_0_1"/>
<reference evidence="11" key="1">
    <citation type="journal article" date="2013" name="Nature">
        <title>Pan genome of the phytoplankton Emiliania underpins its global distribution.</title>
        <authorList>
            <person name="Read B.A."/>
            <person name="Kegel J."/>
            <person name="Klute M.J."/>
            <person name="Kuo A."/>
            <person name="Lefebvre S.C."/>
            <person name="Maumus F."/>
            <person name="Mayer C."/>
            <person name="Miller J."/>
            <person name="Monier A."/>
            <person name="Salamov A."/>
            <person name="Young J."/>
            <person name="Aguilar M."/>
            <person name="Claverie J.M."/>
            <person name="Frickenhaus S."/>
            <person name="Gonzalez K."/>
            <person name="Herman E.K."/>
            <person name="Lin Y.C."/>
            <person name="Napier J."/>
            <person name="Ogata H."/>
            <person name="Sarno A.F."/>
            <person name="Shmutz J."/>
            <person name="Schroeder D."/>
            <person name="de Vargas C."/>
            <person name="Verret F."/>
            <person name="von Dassow P."/>
            <person name="Valentin K."/>
            <person name="Van de Peer Y."/>
            <person name="Wheeler G."/>
            <person name="Dacks J.B."/>
            <person name="Delwiche C.F."/>
            <person name="Dyhrman S.T."/>
            <person name="Glockner G."/>
            <person name="John U."/>
            <person name="Richards T."/>
            <person name="Worden A.Z."/>
            <person name="Zhang X."/>
            <person name="Grigoriev I.V."/>
            <person name="Allen A.E."/>
            <person name="Bidle K."/>
            <person name="Borodovsky M."/>
            <person name="Bowler C."/>
            <person name="Brownlee C."/>
            <person name="Cock J.M."/>
            <person name="Elias M."/>
            <person name="Gladyshev V.N."/>
            <person name="Groth M."/>
            <person name="Guda C."/>
            <person name="Hadaegh A."/>
            <person name="Iglesias-Rodriguez M.D."/>
            <person name="Jenkins J."/>
            <person name="Jones B.M."/>
            <person name="Lawson T."/>
            <person name="Leese F."/>
            <person name="Lindquist E."/>
            <person name="Lobanov A."/>
            <person name="Lomsadze A."/>
            <person name="Malik S.B."/>
            <person name="Marsh M.E."/>
            <person name="Mackinder L."/>
            <person name="Mock T."/>
            <person name="Mueller-Roeber B."/>
            <person name="Pagarete A."/>
            <person name="Parker M."/>
            <person name="Probert I."/>
            <person name="Quesneville H."/>
            <person name="Raines C."/>
            <person name="Rensing S.A."/>
            <person name="Riano-Pachon D.M."/>
            <person name="Richier S."/>
            <person name="Rokitta S."/>
            <person name="Shiraiwa Y."/>
            <person name="Soanes D.M."/>
            <person name="van der Giezen M."/>
            <person name="Wahlund T.M."/>
            <person name="Williams B."/>
            <person name="Wilson W."/>
            <person name="Wolfe G."/>
            <person name="Wurch L.L."/>
        </authorList>
    </citation>
    <scope>NUCLEOTIDE SEQUENCE</scope>
</reference>
<keyword evidence="1" id="KW-0479">Metal-binding</keyword>
<dbReference type="RefSeq" id="XP_005761370.1">
    <property type="nucleotide sequence ID" value="XM_005761313.1"/>
</dbReference>
<dbReference type="SUPFAM" id="SSF144232">
    <property type="entry name" value="HIT/MYND zinc finger-like"/>
    <property type="match status" value="1"/>
</dbReference>
<dbReference type="GO" id="GO:0008270">
    <property type="term" value="F:zinc ion binding"/>
    <property type="evidence" value="ECO:0007669"/>
    <property type="project" value="UniProtKB-KW"/>
</dbReference>